<dbReference type="AlphaFoldDB" id="A0A238YFD8"/>
<evidence type="ECO:0000256" key="3">
    <source>
        <dbReference type="ARBA" id="ARBA00022603"/>
    </source>
</evidence>
<evidence type="ECO:0000313" key="8">
    <source>
        <dbReference type="Proteomes" id="UP000198310"/>
    </source>
</evidence>
<feature type="binding site" evidence="6">
    <location>
        <position position="142"/>
    </location>
    <ligand>
        <name>S-adenosyl-L-methionine</name>
        <dbReference type="ChEBI" id="CHEBI:59789"/>
    </ligand>
</feature>
<comment type="function">
    <text evidence="6">Specifically methylates the N7 position of a guanine in 16S rRNA.</text>
</comment>
<dbReference type="InterPro" id="IPR029063">
    <property type="entry name" value="SAM-dependent_MTases_sf"/>
</dbReference>
<accession>A0A238YFD8</accession>
<dbReference type="PANTHER" id="PTHR31760">
    <property type="entry name" value="S-ADENOSYL-L-METHIONINE-DEPENDENT METHYLTRANSFERASES SUPERFAMILY PROTEIN"/>
    <property type="match status" value="1"/>
</dbReference>
<evidence type="ECO:0000313" key="7">
    <source>
        <dbReference type="EMBL" id="SNR69079.1"/>
    </source>
</evidence>
<evidence type="ECO:0000256" key="6">
    <source>
        <dbReference type="HAMAP-Rule" id="MF_00074"/>
    </source>
</evidence>
<keyword evidence="8" id="KW-1185">Reference proteome</keyword>
<dbReference type="Pfam" id="PF02527">
    <property type="entry name" value="GidB"/>
    <property type="match status" value="1"/>
</dbReference>
<dbReference type="PANTHER" id="PTHR31760:SF0">
    <property type="entry name" value="S-ADENOSYL-L-METHIONINE-DEPENDENT METHYLTRANSFERASES SUPERFAMILY PROTEIN"/>
    <property type="match status" value="1"/>
</dbReference>
<gene>
    <name evidence="6" type="primary">rsmG</name>
    <name evidence="7" type="ORF">SAMN06269173_105149</name>
</gene>
<protein>
    <recommendedName>
        <fullName evidence="6">Ribosomal RNA small subunit methyltransferase G</fullName>
        <ecNumber evidence="6">2.1.1.-</ecNumber>
    </recommendedName>
    <alternativeName>
        <fullName evidence="6">16S rRNA 7-methylguanosine methyltransferase</fullName>
        <shortName evidence="6">16S rRNA m7G methyltransferase</shortName>
    </alternativeName>
</protein>
<dbReference type="Gene3D" id="3.40.50.150">
    <property type="entry name" value="Vaccinia Virus protein VP39"/>
    <property type="match status" value="1"/>
</dbReference>
<sequence>MLYLLLVALGRMLMLALPTRKVSGLSGCYRRVHRARMTHVVLLTMLALIRVVIQQHTPMRCYLYPAMDILNHYFPNLTDHQRQLFQQLETEFRGWNERLNLVARTDVDNLAERHFLHSLGIAKVIEFVPGSSVLDVGTGGGLPGLPLAILFPEVKFHLVDSIGKKIRAVQEMAQALHLSNVTAEQIRAEQLRPKYDYVVSRAVARLATFHTWIAHRYKPHGNATTGLYYLKGGDLTEEIQEAGLPATEYNLKDFFTEEFFETKKVVFVPATAAK</sequence>
<keyword evidence="3 6" id="KW-0489">Methyltransferase</keyword>
<comment type="caution">
    <text evidence="6">Lacks conserved residue(s) required for the propagation of feature annotation.</text>
</comment>
<dbReference type="EC" id="2.1.1.-" evidence="6"/>
<dbReference type="NCBIfam" id="TIGR00138">
    <property type="entry name" value="rsmG_gidB"/>
    <property type="match status" value="1"/>
</dbReference>
<comment type="similarity">
    <text evidence="6">Belongs to the methyltransferase superfamily. RNA methyltransferase RsmG family.</text>
</comment>
<dbReference type="Proteomes" id="UP000198310">
    <property type="component" value="Unassembled WGS sequence"/>
</dbReference>
<dbReference type="EMBL" id="FZNS01000005">
    <property type="protein sequence ID" value="SNR69079.1"/>
    <property type="molecule type" value="Genomic_DNA"/>
</dbReference>
<comment type="subcellular location">
    <subcellularLocation>
        <location evidence="6">Cytoplasm</location>
    </subcellularLocation>
</comment>
<dbReference type="SUPFAM" id="SSF53335">
    <property type="entry name" value="S-adenosyl-L-methionine-dependent methyltransferases"/>
    <property type="match status" value="1"/>
</dbReference>
<evidence type="ECO:0000256" key="5">
    <source>
        <dbReference type="ARBA" id="ARBA00022691"/>
    </source>
</evidence>
<dbReference type="GO" id="GO:0070043">
    <property type="term" value="F:rRNA (guanine-N7-)-methyltransferase activity"/>
    <property type="evidence" value="ECO:0007669"/>
    <property type="project" value="UniProtKB-UniRule"/>
</dbReference>
<reference evidence="8" key="1">
    <citation type="submission" date="2017-06" db="EMBL/GenBank/DDBJ databases">
        <authorList>
            <person name="Varghese N."/>
            <person name="Submissions S."/>
        </authorList>
    </citation>
    <scope>NUCLEOTIDE SEQUENCE [LARGE SCALE GENOMIC DNA]</scope>
    <source>
        <strain evidence="8">DSM 28041</strain>
    </source>
</reference>
<keyword evidence="2 6" id="KW-0698">rRNA processing</keyword>
<evidence type="ECO:0000256" key="2">
    <source>
        <dbReference type="ARBA" id="ARBA00022552"/>
    </source>
</evidence>
<feature type="binding site" evidence="6">
    <location>
        <position position="137"/>
    </location>
    <ligand>
        <name>S-adenosyl-L-methionine</name>
        <dbReference type="ChEBI" id="CHEBI:59789"/>
    </ligand>
</feature>
<dbReference type="InterPro" id="IPR003682">
    <property type="entry name" value="rRNA_ssu_MeTfrase_G"/>
</dbReference>
<dbReference type="GO" id="GO:0005829">
    <property type="term" value="C:cytosol"/>
    <property type="evidence" value="ECO:0007669"/>
    <property type="project" value="TreeGrafter"/>
</dbReference>
<evidence type="ECO:0000256" key="4">
    <source>
        <dbReference type="ARBA" id="ARBA00022679"/>
    </source>
</evidence>
<proteinExistence type="inferred from homology"/>
<dbReference type="HAMAP" id="MF_00074">
    <property type="entry name" value="16SrRNA_methyltr_G"/>
    <property type="match status" value="1"/>
</dbReference>
<keyword evidence="1 6" id="KW-0963">Cytoplasm</keyword>
<keyword evidence="5 6" id="KW-0949">S-adenosyl-L-methionine</keyword>
<feature type="binding site" evidence="6">
    <location>
        <position position="201"/>
    </location>
    <ligand>
        <name>S-adenosyl-L-methionine</name>
        <dbReference type="ChEBI" id="CHEBI:59789"/>
    </ligand>
</feature>
<feature type="binding site" evidence="6">
    <location>
        <begin position="188"/>
        <end position="189"/>
    </location>
    <ligand>
        <name>S-adenosyl-L-methionine</name>
        <dbReference type="ChEBI" id="CHEBI:59789"/>
    </ligand>
</feature>
<organism evidence="7 8">
    <name type="scientific">Hymenobacter mucosus</name>
    <dbReference type="NCBI Taxonomy" id="1411120"/>
    <lineage>
        <taxon>Bacteria</taxon>
        <taxon>Pseudomonadati</taxon>
        <taxon>Bacteroidota</taxon>
        <taxon>Cytophagia</taxon>
        <taxon>Cytophagales</taxon>
        <taxon>Hymenobacteraceae</taxon>
        <taxon>Hymenobacter</taxon>
    </lineage>
</organism>
<evidence type="ECO:0000256" key="1">
    <source>
        <dbReference type="ARBA" id="ARBA00022490"/>
    </source>
</evidence>
<name>A0A238YFD8_9BACT</name>
<keyword evidence="4 6" id="KW-0808">Transferase</keyword>